<dbReference type="PANTHER" id="PTHR23502:SF13">
    <property type="entry name" value="MULTIDRUG TRANSPORTER, PUTATIVE (AFU_ORTHOLOGUE AFUA_2G12550)-RELATED"/>
    <property type="match status" value="1"/>
</dbReference>
<name>A0A439D0E9_9PEZI</name>
<feature type="transmembrane region" description="Helical" evidence="6">
    <location>
        <begin position="348"/>
        <end position="367"/>
    </location>
</feature>
<evidence type="ECO:0000256" key="2">
    <source>
        <dbReference type="ARBA" id="ARBA00022692"/>
    </source>
</evidence>
<evidence type="ECO:0000256" key="3">
    <source>
        <dbReference type="ARBA" id="ARBA00022989"/>
    </source>
</evidence>
<dbReference type="Pfam" id="PF07690">
    <property type="entry name" value="MFS_1"/>
    <property type="match status" value="1"/>
</dbReference>
<feature type="region of interest" description="Disordered" evidence="5">
    <location>
        <begin position="591"/>
        <end position="712"/>
    </location>
</feature>
<keyword evidence="4 6" id="KW-0472">Membrane</keyword>
<evidence type="ECO:0000256" key="1">
    <source>
        <dbReference type="ARBA" id="ARBA00004141"/>
    </source>
</evidence>
<dbReference type="EMBL" id="RYZI01000233">
    <property type="protein sequence ID" value="RWA07846.1"/>
    <property type="molecule type" value="Genomic_DNA"/>
</dbReference>
<evidence type="ECO:0000256" key="4">
    <source>
        <dbReference type="ARBA" id="ARBA00023136"/>
    </source>
</evidence>
<dbReference type="Proteomes" id="UP000286045">
    <property type="component" value="Unassembled WGS sequence"/>
</dbReference>
<feature type="transmembrane region" description="Helical" evidence="6">
    <location>
        <begin position="235"/>
        <end position="254"/>
    </location>
</feature>
<dbReference type="InterPro" id="IPR020846">
    <property type="entry name" value="MFS_dom"/>
</dbReference>
<feature type="transmembrane region" description="Helical" evidence="6">
    <location>
        <begin position="266"/>
        <end position="288"/>
    </location>
</feature>
<evidence type="ECO:0000259" key="7">
    <source>
        <dbReference type="PROSITE" id="PS50850"/>
    </source>
</evidence>
<comment type="subcellular location">
    <subcellularLocation>
        <location evidence="1">Membrane</location>
        <topology evidence="1">Multi-pass membrane protein</topology>
    </subcellularLocation>
</comment>
<dbReference type="STRING" id="363999.A0A439D0E9"/>
<organism evidence="8 9">
    <name type="scientific">Xylaria grammica</name>
    <dbReference type="NCBI Taxonomy" id="363999"/>
    <lineage>
        <taxon>Eukaryota</taxon>
        <taxon>Fungi</taxon>
        <taxon>Dikarya</taxon>
        <taxon>Ascomycota</taxon>
        <taxon>Pezizomycotina</taxon>
        <taxon>Sordariomycetes</taxon>
        <taxon>Xylariomycetidae</taxon>
        <taxon>Xylariales</taxon>
        <taxon>Xylariaceae</taxon>
        <taxon>Xylaria</taxon>
    </lineage>
</organism>
<keyword evidence="2 6" id="KW-0812">Transmembrane</keyword>
<gene>
    <name evidence="8" type="ORF">EKO27_g7258</name>
</gene>
<feature type="region of interest" description="Disordered" evidence="5">
    <location>
        <begin position="29"/>
        <end position="49"/>
    </location>
</feature>
<keyword evidence="3 6" id="KW-1133">Transmembrane helix</keyword>
<proteinExistence type="predicted"/>
<evidence type="ECO:0000313" key="8">
    <source>
        <dbReference type="EMBL" id="RWA07846.1"/>
    </source>
</evidence>
<feature type="transmembrane region" description="Helical" evidence="6">
    <location>
        <begin position="151"/>
        <end position="171"/>
    </location>
</feature>
<dbReference type="GO" id="GO:0005886">
    <property type="term" value="C:plasma membrane"/>
    <property type="evidence" value="ECO:0007669"/>
    <property type="project" value="TreeGrafter"/>
</dbReference>
<dbReference type="AlphaFoldDB" id="A0A439D0E9"/>
<feature type="compositionally biased region" description="Polar residues" evidence="5">
    <location>
        <begin position="683"/>
        <end position="696"/>
    </location>
</feature>
<feature type="transmembrane region" description="Helical" evidence="6">
    <location>
        <begin position="387"/>
        <end position="409"/>
    </location>
</feature>
<protein>
    <recommendedName>
        <fullName evidence="7">Major facilitator superfamily (MFS) profile domain-containing protein</fullName>
    </recommendedName>
</protein>
<reference evidence="8 9" key="1">
    <citation type="submission" date="2018-12" db="EMBL/GenBank/DDBJ databases">
        <title>Draft genome sequence of Xylaria grammica IHI A82.</title>
        <authorList>
            <person name="Buettner E."/>
            <person name="Kellner H."/>
        </authorList>
    </citation>
    <scope>NUCLEOTIDE SEQUENCE [LARGE SCALE GENOMIC DNA]</scope>
    <source>
        <strain evidence="8 9">IHI A82</strain>
    </source>
</reference>
<feature type="transmembrane region" description="Helical" evidence="6">
    <location>
        <begin position="209"/>
        <end position="228"/>
    </location>
</feature>
<dbReference type="InterPro" id="IPR011701">
    <property type="entry name" value="MFS"/>
</dbReference>
<dbReference type="PANTHER" id="PTHR23502">
    <property type="entry name" value="MAJOR FACILITATOR SUPERFAMILY"/>
    <property type="match status" value="1"/>
</dbReference>
<comment type="caution">
    <text evidence="8">The sequence shown here is derived from an EMBL/GenBank/DDBJ whole genome shotgun (WGS) entry which is preliminary data.</text>
</comment>
<dbReference type="SUPFAM" id="SSF103473">
    <property type="entry name" value="MFS general substrate transporter"/>
    <property type="match status" value="1"/>
</dbReference>
<accession>A0A439D0E9</accession>
<evidence type="ECO:0000256" key="6">
    <source>
        <dbReference type="SAM" id="Phobius"/>
    </source>
</evidence>
<evidence type="ECO:0000256" key="5">
    <source>
        <dbReference type="SAM" id="MobiDB-lite"/>
    </source>
</evidence>
<dbReference type="GO" id="GO:0022857">
    <property type="term" value="F:transmembrane transporter activity"/>
    <property type="evidence" value="ECO:0007669"/>
    <property type="project" value="InterPro"/>
</dbReference>
<dbReference type="FunFam" id="1.20.1250.20:FF:000088">
    <property type="entry name" value="MFS multidrug transporter, putative"/>
    <property type="match status" value="1"/>
</dbReference>
<evidence type="ECO:0000313" key="9">
    <source>
        <dbReference type="Proteomes" id="UP000286045"/>
    </source>
</evidence>
<dbReference type="PROSITE" id="PS50850">
    <property type="entry name" value="MFS"/>
    <property type="match status" value="1"/>
</dbReference>
<feature type="transmembrane region" description="Helical" evidence="6">
    <location>
        <begin position="430"/>
        <end position="448"/>
    </location>
</feature>
<feature type="transmembrane region" description="Helical" evidence="6">
    <location>
        <begin position="111"/>
        <end position="131"/>
    </location>
</feature>
<dbReference type="InterPro" id="IPR036259">
    <property type="entry name" value="MFS_trans_sf"/>
</dbReference>
<sequence length="712" mass="77399">MEGGLPGLGNQLSEADKVGEVTRALWADHSVTVPRPSASGERSSDETPCVCKFVPPPEPIASSSAAHNTPAADAVVEAEKEPAVEQDNIRELKEEDCEDELGYAFSTWKKWWILTVIFLVQTSMNFNTSLYSNGIQGIAKDFHKSDQDARLGAALFLITYAIGCELWAPWSEEFGRKFILQLSLSLTNIWAVPVGLAPNFTTVLVARSLGGLSTAGGSVTLGMIADLYDRDNQQYAIAYVVFSSVGGSILGPIIGGFVEILPPSQAWRWCTWIQLIFGISVQVLHLFTVPETRTTIMMDRIAKRRREAGEDMNIYGPSEMHPFRERFTFRELIITWSRAFEMLFTEPIVSMLSVLSGLADGIVFMQIQSLSLVYEKWGFNPWQTGLAFVPFIIGYFVAWMAFIPTFKLGKLRREQNPLDDHLRFESRLSPLLWSAPLLPIGLVVFGWTSKGPPLHWIGTMFGSALVGIANYAIYMATIDYMICAYGPFSASATGGNGLARDLLAGVLTPAAIPFYNSLGTVWGSTVLAVASSLLVVFVYYVYGKGPKFRNKSKFAQDIVPAEGGLGGEGGGEPPHGSSVVAVGAALAAQSAQPREAPFQRSKHTRSQQTPFQSAPPIQHAQPVQPTGFGAASVPINIPTAPSHSQEVQSVVPERLSFGPASPRGSYMASVHAASRRRIRQDGRSPTSHPDPRNSQQGGHGGPTGHVVNVPNR</sequence>
<feature type="transmembrane region" description="Helical" evidence="6">
    <location>
        <begin position="521"/>
        <end position="542"/>
    </location>
</feature>
<feature type="compositionally biased region" description="Polar residues" evidence="5">
    <location>
        <begin position="639"/>
        <end position="648"/>
    </location>
</feature>
<dbReference type="Gene3D" id="1.20.1250.20">
    <property type="entry name" value="MFS general substrate transporter like domains"/>
    <property type="match status" value="1"/>
</dbReference>
<feature type="domain" description="Major facilitator superfamily (MFS) profile" evidence="7">
    <location>
        <begin position="113"/>
        <end position="549"/>
    </location>
</feature>
<feature type="transmembrane region" description="Helical" evidence="6">
    <location>
        <begin position="454"/>
        <end position="476"/>
    </location>
</feature>
<keyword evidence="9" id="KW-1185">Reference proteome</keyword>